<keyword evidence="3" id="KW-1185">Reference proteome</keyword>
<dbReference type="AlphaFoldDB" id="A0A4C1UCJ6"/>
<evidence type="ECO:0000256" key="1">
    <source>
        <dbReference type="SAM" id="MobiDB-lite"/>
    </source>
</evidence>
<dbReference type="EMBL" id="BGZK01000159">
    <property type="protein sequence ID" value="GBP24213.1"/>
    <property type="molecule type" value="Genomic_DNA"/>
</dbReference>
<dbReference type="Proteomes" id="UP000299102">
    <property type="component" value="Unassembled WGS sequence"/>
</dbReference>
<name>A0A4C1UCJ6_EUMVA</name>
<accession>A0A4C1UCJ6</accession>
<evidence type="ECO:0000313" key="2">
    <source>
        <dbReference type="EMBL" id="GBP24213.1"/>
    </source>
</evidence>
<comment type="caution">
    <text evidence="2">The sequence shown here is derived from an EMBL/GenBank/DDBJ whole genome shotgun (WGS) entry which is preliminary data.</text>
</comment>
<feature type="region of interest" description="Disordered" evidence="1">
    <location>
        <begin position="1"/>
        <end position="55"/>
    </location>
</feature>
<protein>
    <submittedName>
        <fullName evidence="2">Uncharacterized protein</fullName>
    </submittedName>
</protein>
<gene>
    <name evidence="2" type="ORF">EVAR_80066_1</name>
</gene>
<proteinExistence type="predicted"/>
<sequence>MMQNCSPHGSLEGEFISSETAQTVIPRARTHRYPPIKAGSGAGENETKTRGSGAVSRCSISVNPLESIFNHLDRDSQWRGRFEGRRTVPVFTTSVVAPPSGHRSKTPNDYRQHYSNEHRATFDREISVYKANAIEMEPSYILGREKHQYMQHYKIKWD</sequence>
<reference evidence="2 3" key="1">
    <citation type="journal article" date="2019" name="Commun. Biol.">
        <title>The bagworm genome reveals a unique fibroin gene that provides high tensile strength.</title>
        <authorList>
            <person name="Kono N."/>
            <person name="Nakamura H."/>
            <person name="Ohtoshi R."/>
            <person name="Tomita M."/>
            <person name="Numata K."/>
            <person name="Arakawa K."/>
        </authorList>
    </citation>
    <scope>NUCLEOTIDE SEQUENCE [LARGE SCALE GENOMIC DNA]</scope>
</reference>
<organism evidence="2 3">
    <name type="scientific">Eumeta variegata</name>
    <name type="common">Bagworm moth</name>
    <name type="synonym">Eumeta japonica</name>
    <dbReference type="NCBI Taxonomy" id="151549"/>
    <lineage>
        <taxon>Eukaryota</taxon>
        <taxon>Metazoa</taxon>
        <taxon>Ecdysozoa</taxon>
        <taxon>Arthropoda</taxon>
        <taxon>Hexapoda</taxon>
        <taxon>Insecta</taxon>
        <taxon>Pterygota</taxon>
        <taxon>Neoptera</taxon>
        <taxon>Endopterygota</taxon>
        <taxon>Lepidoptera</taxon>
        <taxon>Glossata</taxon>
        <taxon>Ditrysia</taxon>
        <taxon>Tineoidea</taxon>
        <taxon>Psychidae</taxon>
        <taxon>Oiketicinae</taxon>
        <taxon>Eumeta</taxon>
    </lineage>
</organism>
<evidence type="ECO:0000313" key="3">
    <source>
        <dbReference type="Proteomes" id="UP000299102"/>
    </source>
</evidence>